<feature type="region of interest" description="Disordered" evidence="1">
    <location>
        <begin position="972"/>
        <end position="997"/>
    </location>
</feature>
<dbReference type="EMBL" id="JALLAZ020000535">
    <property type="protein sequence ID" value="KAL3792909.1"/>
    <property type="molecule type" value="Genomic_DNA"/>
</dbReference>
<dbReference type="PROSITE" id="PS00018">
    <property type="entry name" value="EF_HAND_1"/>
    <property type="match status" value="1"/>
</dbReference>
<evidence type="ECO:0000313" key="3">
    <source>
        <dbReference type="Proteomes" id="UP001530315"/>
    </source>
</evidence>
<feature type="region of interest" description="Disordered" evidence="1">
    <location>
        <begin position="842"/>
        <end position="885"/>
    </location>
</feature>
<feature type="compositionally biased region" description="Polar residues" evidence="1">
    <location>
        <begin position="874"/>
        <end position="884"/>
    </location>
</feature>
<sequence>MFDAIGKSKRCHCNERWGRRRVVDVGVGRKKTLMSGLLVATMLRRQASARPPPPATGHRTLRGETLREVGGGASIDLESCLANLKVSDADSDGYLNQDEYLSFVQAAANGTLDANVWGMPITEFYMLPQDYISTYNFLACGSPTFACPTVAGIHTGGMADAIDEASAQGSTFWLELCRQYVRDLASASPTAKPSAVGGGTAATPTRFPAAAGPSSSPSAAVPRTCPTVYEDATAFEAGATYEAGDLVVADDGDGLYSYYECNSYPESLYCGLAMYEPGNSLYWEGSWTLLEQCLANDTIATSLPSTAPSSPPVIMAGGNEHDPPYSGTLVTKFQYEIFNTELLNAESIMTGTNPTNDKMNILVQSTNDFVEDVVATTFGTSGDSGGIVTGNRSRGLAVTLGSNPVSIDLVQDIECSDKTSTPYAQCQKVTASTELTLTDEPKLATESKFQDSVTRALINPGVAFPEDSGIIYVGPALQVAAIPEASSPDNLPSPAPPEVEESDIPGWVVPVSIGVAAVIAVAILFLVSGQMRKRKGNQEHDISELGGSDFGSDGTSEIIVDKQTPVSALAMTPVEYPNVDLESGKQTGTNNANPFLTKKSESSNPFLRGSDSESDSVGSESGSTSSSGSSSESESTSSSGSSTNSNENRADDPESLRFQTEPEALQQGQRLQTLNEVSEDNLSFSMSSLMSENSTAYTADNQRVYRAAIEALVTEACPDKVDMIDDMMIEYDGREEELIRDLSRMLAAKNDLSAGSGNGSEASRTEIRDVGQIETSPHGTIQSNVAAAITEEEASDVDPDDSSTDWSSDDGFSSVDASTVTSDTETNKYMDLAATADVFTETSGYHDSSKPKFDPVDESSSSSSDDAIKKDTILSPSKGGTNQNDLDEAIQAGDWRAVGTTAALIATDEKYEDREDLDSVGQSLTVSQTSFTSHEKNQVEEFEALVEQGNWQAVMAAVSRFETASDLGSLNESRHSMADSLSSHEETETASEVYNDKEELISEIQELVRAIMPDELENLEEMLLTYDGREGDLLETLRTMQQESSNMHEEDVEHDNSSNPPLFNMTQKDGSVSVFESEDNSTKEDSSIPSSASAAHSSEIFA</sequence>
<feature type="region of interest" description="Disordered" evidence="1">
    <location>
        <begin position="579"/>
        <end position="655"/>
    </location>
</feature>
<feature type="compositionally biased region" description="Basic and acidic residues" evidence="1">
    <location>
        <begin position="1046"/>
        <end position="1056"/>
    </location>
</feature>
<feature type="compositionally biased region" description="Polar residues" evidence="1">
    <location>
        <begin position="584"/>
        <end position="594"/>
    </location>
</feature>
<gene>
    <name evidence="2" type="ORF">ACHAW5_006816</name>
</gene>
<evidence type="ECO:0008006" key="4">
    <source>
        <dbReference type="Google" id="ProtNLM"/>
    </source>
</evidence>
<feature type="region of interest" description="Disordered" evidence="1">
    <location>
        <begin position="792"/>
        <end position="822"/>
    </location>
</feature>
<proteinExistence type="predicted"/>
<feature type="compositionally biased region" description="Low complexity" evidence="1">
    <location>
        <begin position="804"/>
        <end position="822"/>
    </location>
</feature>
<feature type="compositionally biased region" description="Acidic residues" evidence="1">
    <location>
        <begin position="792"/>
        <end position="803"/>
    </location>
</feature>
<dbReference type="InterPro" id="IPR018247">
    <property type="entry name" value="EF_Hand_1_Ca_BS"/>
</dbReference>
<feature type="compositionally biased region" description="Low complexity" evidence="1">
    <location>
        <begin position="615"/>
        <end position="647"/>
    </location>
</feature>
<protein>
    <recommendedName>
        <fullName evidence="4">Calmodulin</fullName>
    </recommendedName>
</protein>
<reference evidence="2 3" key="1">
    <citation type="submission" date="2024-10" db="EMBL/GenBank/DDBJ databases">
        <title>Updated reference genomes for cyclostephanoid diatoms.</title>
        <authorList>
            <person name="Roberts W.R."/>
            <person name="Alverson A.J."/>
        </authorList>
    </citation>
    <scope>NUCLEOTIDE SEQUENCE [LARGE SCALE GENOMIC DNA]</scope>
    <source>
        <strain evidence="2 3">AJA276-08</strain>
    </source>
</reference>
<accession>A0ABD3PXP7</accession>
<evidence type="ECO:0000313" key="2">
    <source>
        <dbReference type="EMBL" id="KAL3792909.1"/>
    </source>
</evidence>
<evidence type="ECO:0000256" key="1">
    <source>
        <dbReference type="SAM" id="MobiDB-lite"/>
    </source>
</evidence>
<dbReference type="Proteomes" id="UP001530315">
    <property type="component" value="Unassembled WGS sequence"/>
</dbReference>
<feature type="compositionally biased region" description="Basic and acidic residues" evidence="1">
    <location>
        <begin position="972"/>
        <end position="987"/>
    </location>
</feature>
<feature type="compositionally biased region" description="Polar residues" evidence="1">
    <location>
        <begin position="1057"/>
        <end position="1070"/>
    </location>
</feature>
<feature type="region of interest" description="Disordered" evidence="1">
    <location>
        <begin position="535"/>
        <end position="556"/>
    </location>
</feature>
<feature type="compositionally biased region" description="Low complexity" evidence="1">
    <location>
        <begin position="1087"/>
        <end position="1102"/>
    </location>
</feature>
<comment type="caution">
    <text evidence="2">The sequence shown here is derived from an EMBL/GenBank/DDBJ whole genome shotgun (WGS) entry which is preliminary data.</text>
</comment>
<organism evidence="2 3">
    <name type="scientific">Stephanodiscus triporus</name>
    <dbReference type="NCBI Taxonomy" id="2934178"/>
    <lineage>
        <taxon>Eukaryota</taxon>
        <taxon>Sar</taxon>
        <taxon>Stramenopiles</taxon>
        <taxon>Ochrophyta</taxon>
        <taxon>Bacillariophyta</taxon>
        <taxon>Coscinodiscophyceae</taxon>
        <taxon>Thalassiosirophycidae</taxon>
        <taxon>Stephanodiscales</taxon>
        <taxon>Stephanodiscaceae</taxon>
        <taxon>Stephanodiscus</taxon>
    </lineage>
</organism>
<feature type="region of interest" description="Disordered" evidence="1">
    <location>
        <begin position="1041"/>
        <end position="1102"/>
    </location>
</feature>
<dbReference type="AlphaFoldDB" id="A0ABD3PXP7"/>
<name>A0ABD3PXP7_9STRA</name>
<keyword evidence="3" id="KW-1185">Reference proteome</keyword>